<dbReference type="InterPro" id="IPR045079">
    <property type="entry name" value="Oxoprolinase-like"/>
</dbReference>
<feature type="domain" description="Acetophenone carboxylase-like C-terminal" evidence="3">
    <location>
        <begin position="541"/>
        <end position="684"/>
    </location>
</feature>
<gene>
    <name evidence="4" type="ORF">AWB69_05688</name>
</gene>
<organism evidence="4 5">
    <name type="scientific">Caballeronia udeis</name>
    <dbReference type="NCBI Taxonomy" id="1232866"/>
    <lineage>
        <taxon>Bacteria</taxon>
        <taxon>Pseudomonadati</taxon>
        <taxon>Pseudomonadota</taxon>
        <taxon>Betaproteobacteria</taxon>
        <taxon>Burkholderiales</taxon>
        <taxon>Burkholderiaceae</taxon>
        <taxon>Caballeronia</taxon>
    </lineage>
</organism>
<dbReference type="InterPro" id="IPR002821">
    <property type="entry name" value="Hydantoinase_A"/>
</dbReference>
<evidence type="ECO:0000259" key="2">
    <source>
        <dbReference type="Pfam" id="PF05378"/>
    </source>
</evidence>
<proteinExistence type="predicted"/>
<sequence>MPDQRLRLSVDIGGTFTDVVLDRGSSRLSIKVLTTHHAPEIGLFDGVTQLCQQAETSLSEIGLFLHGTTLATNAIIERRGARTALLTTKGFRDTIEIGTESRHDQYDIFLKKPVPLVPREWRFTVSERLNVHGGVLLPLDEDEVAQRARELEEQGVESLAISYIHAYANGDHEQRTRDLIARRLPKLSVSISSEVCPEVREYERASTTVANAYVRPVMASYLGRLERKLTERGLTCPILLMSSGGGLTTISQASAFPIRLVESGPAGGAILAAKVARECQLDEIISFDMGGTTAKLCLIDHSKPLKSRTFEVDRTERFLKGSGLPVRIPVIEMVEIGAGGGSIARVDELGRVAVGPESASSDPGPAAYGRGGTRPTVSDADVVLGRLDPERFAGGKLQLRPDLARTALQKAIGDTLSLDSTMSALAVSEMVEENMANASRVHAAEFGKDLRKRALIAFGGAAPLHAARLATKLGLSKVIIPRGAGVGSAIGFLEAPVAYEVVRSRHVHLSGLDAAEIEQLLKPMVEEAITVVKPASNGFPVSVKRSAFMRYVGQGHELEVDMPDTASNEEVRAALKDAFTQAYEQIFGRALREHAIEIVTWAVTAAVENPLATQALPLATLGVDEPRVGWCDLYDPDNGAASRSPVYWRDYLKPGLHIDGPAIIAEQETSTVVTSSFTATVDELGHIVLNRRA</sequence>
<protein>
    <submittedName>
        <fullName evidence="4">5-oxoprolinase (ATP-hydrolyzing)</fullName>
    </submittedName>
</protein>
<dbReference type="GO" id="GO:0017168">
    <property type="term" value="F:5-oxoprolinase (ATP-hydrolyzing) activity"/>
    <property type="evidence" value="ECO:0007669"/>
    <property type="project" value="TreeGrafter"/>
</dbReference>
<dbReference type="Pfam" id="PF01968">
    <property type="entry name" value="Hydantoinase_A"/>
    <property type="match status" value="1"/>
</dbReference>
<dbReference type="OrthoDB" id="9768323at2"/>
<dbReference type="Proteomes" id="UP000054683">
    <property type="component" value="Unassembled WGS sequence"/>
</dbReference>
<evidence type="ECO:0000313" key="5">
    <source>
        <dbReference type="Proteomes" id="UP000054683"/>
    </source>
</evidence>
<feature type="domain" description="Hydantoinase A/oxoprolinase" evidence="1">
    <location>
        <begin position="204"/>
        <end position="500"/>
    </location>
</feature>
<dbReference type="EMBL" id="FCOK02000046">
    <property type="protein sequence ID" value="SAL53798.1"/>
    <property type="molecule type" value="Genomic_DNA"/>
</dbReference>
<dbReference type="InterPro" id="IPR008040">
    <property type="entry name" value="Hydant_A_N"/>
</dbReference>
<evidence type="ECO:0000259" key="1">
    <source>
        <dbReference type="Pfam" id="PF01968"/>
    </source>
</evidence>
<dbReference type="GO" id="GO:0006749">
    <property type="term" value="P:glutathione metabolic process"/>
    <property type="evidence" value="ECO:0007669"/>
    <property type="project" value="TreeGrafter"/>
</dbReference>
<dbReference type="Pfam" id="PF19278">
    <property type="entry name" value="Hydant_A_C"/>
    <property type="match status" value="1"/>
</dbReference>
<accession>A0A158IB50</accession>
<dbReference type="AlphaFoldDB" id="A0A158IB50"/>
<evidence type="ECO:0000259" key="3">
    <source>
        <dbReference type="Pfam" id="PF19278"/>
    </source>
</evidence>
<dbReference type="PANTHER" id="PTHR11365:SF23">
    <property type="entry name" value="HYPOTHETICAL 5-OXOPROLINASE (EUROFUNG)-RELATED"/>
    <property type="match status" value="1"/>
</dbReference>
<dbReference type="Pfam" id="PF05378">
    <property type="entry name" value="Hydant_A_N"/>
    <property type="match status" value="1"/>
</dbReference>
<dbReference type="RefSeq" id="WP_062090025.1">
    <property type="nucleotide sequence ID" value="NZ_FCOK02000046.1"/>
</dbReference>
<dbReference type="InterPro" id="IPR049517">
    <property type="entry name" value="ACX-like_C"/>
</dbReference>
<reference evidence="4 5" key="1">
    <citation type="submission" date="2016-01" db="EMBL/GenBank/DDBJ databases">
        <authorList>
            <person name="Oliw E.H."/>
        </authorList>
    </citation>
    <scope>NUCLEOTIDE SEQUENCE [LARGE SCALE GENOMIC DNA]</scope>
    <source>
        <strain evidence="4">LMG 27134</strain>
    </source>
</reference>
<name>A0A158IB50_9BURK</name>
<dbReference type="PANTHER" id="PTHR11365">
    <property type="entry name" value="5-OXOPROLINASE RELATED"/>
    <property type="match status" value="1"/>
</dbReference>
<evidence type="ECO:0000313" key="4">
    <source>
        <dbReference type="EMBL" id="SAL53798.1"/>
    </source>
</evidence>
<dbReference type="GO" id="GO:0005829">
    <property type="term" value="C:cytosol"/>
    <property type="evidence" value="ECO:0007669"/>
    <property type="project" value="TreeGrafter"/>
</dbReference>
<feature type="domain" description="Hydantoinase/oxoprolinase N-terminal" evidence="2">
    <location>
        <begin position="7"/>
        <end position="182"/>
    </location>
</feature>